<evidence type="ECO:0000313" key="8">
    <source>
        <dbReference type="EMBL" id="AWR93457.1"/>
    </source>
</evidence>
<feature type="domain" description="Cation efflux protein transmembrane" evidence="7">
    <location>
        <begin position="16"/>
        <end position="195"/>
    </location>
</feature>
<dbReference type="GeneID" id="36830763"/>
<evidence type="ECO:0000256" key="6">
    <source>
        <dbReference type="SAM" id="Phobius"/>
    </source>
</evidence>
<evidence type="ECO:0000256" key="2">
    <source>
        <dbReference type="ARBA" id="ARBA00022448"/>
    </source>
</evidence>
<keyword evidence="3 6" id="KW-0812">Transmembrane</keyword>
<dbReference type="SUPFAM" id="SSF161111">
    <property type="entry name" value="Cation efflux protein transmembrane domain-like"/>
    <property type="match status" value="1"/>
</dbReference>
<accession>A0A2U9IBR2</accession>
<evidence type="ECO:0000313" key="9">
    <source>
        <dbReference type="Proteomes" id="UP000248044"/>
    </source>
</evidence>
<organism evidence="8 9">
    <name type="scientific">Acidianus brierleyi</name>
    <dbReference type="NCBI Taxonomy" id="41673"/>
    <lineage>
        <taxon>Archaea</taxon>
        <taxon>Thermoproteota</taxon>
        <taxon>Thermoprotei</taxon>
        <taxon>Sulfolobales</taxon>
        <taxon>Sulfolobaceae</taxon>
        <taxon>Acidianus</taxon>
    </lineage>
</organism>
<dbReference type="InterPro" id="IPR050291">
    <property type="entry name" value="CDF_Transporter"/>
</dbReference>
<evidence type="ECO:0000256" key="4">
    <source>
        <dbReference type="ARBA" id="ARBA00022989"/>
    </source>
</evidence>
<keyword evidence="9" id="KW-1185">Reference proteome</keyword>
<keyword evidence="4 6" id="KW-1133">Transmembrane helix</keyword>
<dbReference type="InterPro" id="IPR058533">
    <property type="entry name" value="Cation_efflux_TM"/>
</dbReference>
<dbReference type="PANTHER" id="PTHR43840:SF30">
    <property type="entry name" value="TRANSPORT PROTEIN, HYPOTHETICAL"/>
    <property type="match status" value="1"/>
</dbReference>
<proteinExistence type="predicted"/>
<dbReference type="InterPro" id="IPR027469">
    <property type="entry name" value="Cation_efflux_TMD_sf"/>
</dbReference>
<dbReference type="AlphaFoldDB" id="A0A2U9IBR2"/>
<dbReference type="Gene3D" id="1.20.1510.10">
    <property type="entry name" value="Cation efflux protein transmembrane domain"/>
    <property type="match status" value="1"/>
</dbReference>
<reference evidence="8 9" key="1">
    <citation type="submission" date="2018-05" db="EMBL/GenBank/DDBJ databases">
        <title>Complete Genome Sequences of Extremely Thermoacidophilic, Metal-Mobilizing Type-Strain Members of the Archaeal Family Sulfolobaceae: Acidianus brierleyi DSM-1651T, Acidianus sulfidivorans DSM-18786T, Metallosphaera hakonensis DSM-7519T, and Metallosphaera prunae DSM-10039T.</title>
        <authorList>
            <person name="Counts J.A."/>
            <person name="Kelly R.M."/>
        </authorList>
    </citation>
    <scope>NUCLEOTIDE SEQUENCE [LARGE SCALE GENOMIC DNA]</scope>
    <source>
        <strain evidence="8 9">DSM 1651</strain>
    </source>
</reference>
<keyword evidence="5 6" id="KW-0472">Membrane</keyword>
<dbReference type="OrthoDB" id="8907at2157"/>
<dbReference type="KEGG" id="abri:DFR85_01365"/>
<feature type="transmembrane region" description="Helical" evidence="6">
    <location>
        <begin position="150"/>
        <end position="180"/>
    </location>
</feature>
<dbReference type="EMBL" id="CP029289">
    <property type="protein sequence ID" value="AWR93457.1"/>
    <property type="molecule type" value="Genomic_DNA"/>
</dbReference>
<evidence type="ECO:0000256" key="5">
    <source>
        <dbReference type="ARBA" id="ARBA00023136"/>
    </source>
</evidence>
<evidence type="ECO:0000256" key="3">
    <source>
        <dbReference type="ARBA" id="ARBA00022692"/>
    </source>
</evidence>
<dbReference type="PANTHER" id="PTHR43840">
    <property type="entry name" value="MITOCHONDRIAL METAL TRANSPORTER 1-RELATED"/>
    <property type="match status" value="1"/>
</dbReference>
<name>A0A2U9IBR2_9CREN</name>
<dbReference type="RefSeq" id="WP_110269341.1">
    <property type="nucleotide sequence ID" value="NZ_CP029289.2"/>
</dbReference>
<feature type="transmembrane region" description="Helical" evidence="6">
    <location>
        <begin position="76"/>
        <end position="99"/>
    </location>
</feature>
<dbReference type="GO" id="GO:0008324">
    <property type="term" value="F:monoatomic cation transmembrane transporter activity"/>
    <property type="evidence" value="ECO:0007669"/>
    <property type="project" value="InterPro"/>
</dbReference>
<feature type="transmembrane region" description="Helical" evidence="6">
    <location>
        <begin position="44"/>
        <end position="64"/>
    </location>
</feature>
<feature type="transmembrane region" description="Helical" evidence="6">
    <location>
        <begin position="111"/>
        <end position="129"/>
    </location>
</feature>
<sequence length="305" mass="34650">MLPLSKLNSASRIFLVSGILIFPISVLEIYFGEKYSSSLLVVDSYHGFIDATSAILFSVLLKIIYRKSKRFPWGLYNLESLAILMSSAIIVFLSMTYLFQGLHASYDVPDWLASIIWGSSIITLIIYYMERKYRWIEIVRTDLVHSKLDMLMEIIGGIAILSQNFYFNMAVILSIIGFILADTIRQVKEAILSLIGASCDCPIKDRIYTILKGFGINVSNVYVRRLGSFFMVYVVVTMPSRTELRKVYRIRKKISRIVYSFDSVALVDVKIVPQKVKNTLKIDIKSNVSKTSNDNKANAVVRSKS</sequence>
<dbReference type="GO" id="GO:0016020">
    <property type="term" value="C:membrane"/>
    <property type="evidence" value="ECO:0007669"/>
    <property type="project" value="UniProtKB-SubCell"/>
</dbReference>
<evidence type="ECO:0000256" key="1">
    <source>
        <dbReference type="ARBA" id="ARBA00004141"/>
    </source>
</evidence>
<comment type="subcellular location">
    <subcellularLocation>
        <location evidence="1">Membrane</location>
        <topology evidence="1">Multi-pass membrane protein</topology>
    </subcellularLocation>
</comment>
<keyword evidence="2" id="KW-0813">Transport</keyword>
<dbReference type="Pfam" id="PF01545">
    <property type="entry name" value="Cation_efflux"/>
    <property type="match status" value="1"/>
</dbReference>
<gene>
    <name evidence="8" type="ORF">DFR85_01365</name>
</gene>
<protein>
    <submittedName>
        <fullName evidence="8">Cation transporter</fullName>
    </submittedName>
</protein>
<dbReference type="Proteomes" id="UP000248044">
    <property type="component" value="Chromosome"/>
</dbReference>
<feature type="transmembrane region" description="Helical" evidence="6">
    <location>
        <begin position="12"/>
        <end position="32"/>
    </location>
</feature>
<evidence type="ECO:0000259" key="7">
    <source>
        <dbReference type="Pfam" id="PF01545"/>
    </source>
</evidence>